<dbReference type="SUPFAM" id="SSF48179">
    <property type="entry name" value="6-phosphogluconate dehydrogenase C-terminal domain-like"/>
    <property type="match status" value="1"/>
</dbReference>
<keyword evidence="4" id="KW-1185">Reference proteome</keyword>
<dbReference type="Gene3D" id="1.10.1040.10">
    <property type="entry name" value="N-(1-d-carboxylethyl)-l-norvaline Dehydrogenase, domain 2"/>
    <property type="match status" value="1"/>
</dbReference>
<reference evidence="3" key="1">
    <citation type="journal article" date="2020" name="Stud. Mycol.">
        <title>101 Dothideomycetes genomes: a test case for predicting lifestyles and emergence of pathogens.</title>
        <authorList>
            <person name="Haridas S."/>
            <person name="Albert R."/>
            <person name="Binder M."/>
            <person name="Bloem J."/>
            <person name="Labutti K."/>
            <person name="Salamov A."/>
            <person name="Andreopoulos B."/>
            <person name="Baker S."/>
            <person name="Barry K."/>
            <person name="Bills G."/>
            <person name="Bluhm B."/>
            <person name="Cannon C."/>
            <person name="Castanera R."/>
            <person name="Culley D."/>
            <person name="Daum C."/>
            <person name="Ezra D."/>
            <person name="Gonzalez J."/>
            <person name="Henrissat B."/>
            <person name="Kuo A."/>
            <person name="Liang C."/>
            <person name="Lipzen A."/>
            <person name="Lutzoni F."/>
            <person name="Magnuson J."/>
            <person name="Mondo S."/>
            <person name="Nolan M."/>
            <person name="Ohm R."/>
            <person name="Pangilinan J."/>
            <person name="Park H.-J."/>
            <person name="Ramirez L."/>
            <person name="Alfaro M."/>
            <person name="Sun H."/>
            <person name="Tritt A."/>
            <person name="Yoshinaga Y."/>
            <person name="Zwiers L.-H."/>
            <person name="Turgeon B."/>
            <person name="Goodwin S."/>
            <person name="Spatafora J."/>
            <person name="Crous P."/>
            <person name="Grigoriev I."/>
        </authorList>
    </citation>
    <scope>NUCLEOTIDE SEQUENCE</scope>
    <source>
        <strain evidence="3">CBS 110217</strain>
    </source>
</reference>
<comment type="caution">
    <text evidence="3">The sequence shown here is derived from an EMBL/GenBank/DDBJ whole genome shotgun (WGS) entry which is preliminary data.</text>
</comment>
<organism evidence="3 4">
    <name type="scientific">Setomelanomma holmii</name>
    <dbReference type="NCBI Taxonomy" id="210430"/>
    <lineage>
        <taxon>Eukaryota</taxon>
        <taxon>Fungi</taxon>
        <taxon>Dikarya</taxon>
        <taxon>Ascomycota</taxon>
        <taxon>Pezizomycotina</taxon>
        <taxon>Dothideomycetes</taxon>
        <taxon>Pleosporomycetidae</taxon>
        <taxon>Pleosporales</taxon>
        <taxon>Pleosporineae</taxon>
        <taxon>Phaeosphaeriaceae</taxon>
        <taxon>Setomelanomma</taxon>
    </lineage>
</organism>
<evidence type="ECO:0000259" key="1">
    <source>
        <dbReference type="Pfam" id="PF03446"/>
    </source>
</evidence>
<gene>
    <name evidence="3" type="ORF">EK21DRAFT_111123</name>
</gene>
<sequence length="306" mass="32653">MSGPISPRTIAILSIGQMGLGIASLLIAHDYRVITNVCDRSKATQDRAKNANIECVNIDVELVQQADYILSIVPPRDAVATAKRIETALNSNASKKDLYYLDLNAISPNTARQIASSFKANAPSIELIDGGVIGGPPVKSTNGTWTKPGIPLSSPHPLDDPNLLHILNTRQVGNQIGSASGLKCCFAALSKGFTALALQSFTTASALGVYEPLQDYLATYNAATGEKARKTVVGCTTKAYRWVEEMNQIGETFAVEGGWKEQARVFREIAGVYEGLAEVVEREGTGGMGDTEGVLRVLGEELGKKN</sequence>
<dbReference type="Pfam" id="PF09130">
    <property type="entry name" value="DUF1932"/>
    <property type="match status" value="1"/>
</dbReference>
<dbReference type="EMBL" id="ML978182">
    <property type="protein sequence ID" value="KAF2031299.1"/>
    <property type="molecule type" value="Genomic_DNA"/>
</dbReference>
<evidence type="ECO:0000259" key="2">
    <source>
        <dbReference type="Pfam" id="PF09130"/>
    </source>
</evidence>
<dbReference type="GO" id="GO:0050661">
    <property type="term" value="F:NADP binding"/>
    <property type="evidence" value="ECO:0007669"/>
    <property type="project" value="InterPro"/>
</dbReference>
<accession>A0A9P4HCP7</accession>
<dbReference type="Pfam" id="PF03446">
    <property type="entry name" value="NAD_binding_2"/>
    <property type="match status" value="1"/>
</dbReference>
<dbReference type="AlphaFoldDB" id="A0A9P4HCP7"/>
<evidence type="ECO:0000313" key="3">
    <source>
        <dbReference type="EMBL" id="KAF2031299.1"/>
    </source>
</evidence>
<dbReference type="Proteomes" id="UP000799777">
    <property type="component" value="Unassembled WGS sequence"/>
</dbReference>
<dbReference type="SUPFAM" id="SSF51735">
    <property type="entry name" value="NAD(P)-binding Rossmann-fold domains"/>
    <property type="match status" value="1"/>
</dbReference>
<dbReference type="InterPro" id="IPR013328">
    <property type="entry name" value="6PGD_dom2"/>
</dbReference>
<dbReference type="InterPro" id="IPR008927">
    <property type="entry name" value="6-PGluconate_DH-like_C_sf"/>
</dbReference>
<feature type="domain" description="6-phosphogluconate dehydrogenase NADP-binding" evidence="1">
    <location>
        <begin position="10"/>
        <end position="137"/>
    </location>
</feature>
<dbReference type="Gene3D" id="3.40.50.720">
    <property type="entry name" value="NAD(P)-binding Rossmann-like Domain"/>
    <property type="match status" value="1"/>
</dbReference>
<dbReference type="OrthoDB" id="9988102at2759"/>
<evidence type="ECO:0000313" key="4">
    <source>
        <dbReference type="Proteomes" id="UP000799777"/>
    </source>
</evidence>
<protein>
    <submittedName>
        <fullName evidence="3">6-phosphogluconate dehydrogenase C-terminal domain-like protein</fullName>
    </submittedName>
</protein>
<proteinExistence type="predicted"/>
<name>A0A9P4HCP7_9PLEO</name>
<feature type="domain" description="Phosphogluconate dehydrogenase NAD-binding putative C-terminal" evidence="2">
    <location>
        <begin position="204"/>
        <end position="274"/>
    </location>
</feature>
<dbReference type="InterPro" id="IPR006115">
    <property type="entry name" value="6PGDH_NADP-bd"/>
</dbReference>
<dbReference type="InterPro" id="IPR015814">
    <property type="entry name" value="Pgluconate_DH_NAD-bd_C"/>
</dbReference>
<dbReference type="InterPro" id="IPR036291">
    <property type="entry name" value="NAD(P)-bd_dom_sf"/>
</dbReference>